<proteinExistence type="predicted"/>
<feature type="compositionally biased region" description="Gly residues" evidence="5">
    <location>
        <begin position="1010"/>
        <end position="1094"/>
    </location>
</feature>
<evidence type="ECO:0000256" key="6">
    <source>
        <dbReference type="SAM" id="Phobius"/>
    </source>
</evidence>
<keyword evidence="3" id="KW-0732">Signal</keyword>
<dbReference type="GO" id="GO:0006357">
    <property type="term" value="P:regulation of transcription by RNA polymerase II"/>
    <property type="evidence" value="ECO:0007669"/>
    <property type="project" value="TreeGrafter"/>
</dbReference>
<evidence type="ECO:0000256" key="2">
    <source>
        <dbReference type="ARBA" id="ARBA00022525"/>
    </source>
</evidence>
<keyword evidence="4" id="KW-0572">Peptidoglycan-anchor</keyword>
<feature type="region of interest" description="Disordered" evidence="5">
    <location>
        <begin position="1003"/>
        <end position="1184"/>
    </location>
</feature>
<evidence type="ECO:0000256" key="5">
    <source>
        <dbReference type="SAM" id="MobiDB-lite"/>
    </source>
</evidence>
<feature type="compositionally biased region" description="Polar residues" evidence="5">
    <location>
        <begin position="184"/>
        <end position="206"/>
    </location>
</feature>
<protein>
    <submittedName>
        <fullName evidence="8">LPXTG cell wall anchor domain-containing protein</fullName>
    </submittedName>
</protein>
<feature type="transmembrane region" description="Helical" evidence="6">
    <location>
        <begin position="20"/>
        <end position="39"/>
    </location>
</feature>
<keyword evidence="6" id="KW-1133">Transmembrane helix</keyword>
<feature type="compositionally biased region" description="Polar residues" evidence="5">
    <location>
        <begin position="1162"/>
        <end position="1184"/>
    </location>
</feature>
<keyword evidence="6" id="KW-0472">Membrane</keyword>
<dbReference type="NCBIfam" id="TIGR03715">
    <property type="entry name" value="KxYKxGKxW"/>
    <property type="match status" value="1"/>
</dbReference>
<dbReference type="EMBL" id="RDCL01000095">
    <property type="protein sequence ID" value="RMW51911.1"/>
    <property type="molecule type" value="Genomic_DNA"/>
</dbReference>
<keyword evidence="6" id="KW-0812">Transmembrane</keyword>
<dbReference type="InterPro" id="IPR052130">
    <property type="entry name" value="AEBP2/jing_C2H2-ZnF"/>
</dbReference>
<comment type="caution">
    <text evidence="8">The sequence shown here is derived from an EMBL/GenBank/DDBJ whole genome shotgun (WGS) entry which is preliminary data.</text>
</comment>
<evidence type="ECO:0000313" key="9">
    <source>
        <dbReference type="Proteomes" id="UP000281061"/>
    </source>
</evidence>
<dbReference type="InterPro" id="IPR022263">
    <property type="entry name" value="KxYKxGKxW"/>
</dbReference>
<feature type="transmembrane region" description="Helical" evidence="6">
    <location>
        <begin position="1228"/>
        <end position="1245"/>
    </location>
</feature>
<dbReference type="NCBIfam" id="TIGR01167">
    <property type="entry name" value="LPXTG_anchor"/>
    <property type="match status" value="1"/>
</dbReference>
<feature type="compositionally biased region" description="Polar residues" evidence="5">
    <location>
        <begin position="150"/>
        <end position="176"/>
    </location>
</feature>
<dbReference type="PANTHER" id="PTHR46541">
    <property type="entry name" value="ZINC FINGER PROTEIN AEBP2"/>
    <property type="match status" value="1"/>
</dbReference>
<feature type="region of interest" description="Disordered" evidence="5">
    <location>
        <begin position="150"/>
        <end position="223"/>
    </location>
</feature>
<feature type="compositionally biased region" description="Low complexity" evidence="5">
    <location>
        <begin position="207"/>
        <end position="221"/>
    </location>
</feature>
<feature type="domain" description="Gram-positive cocci surface proteins LPxTG" evidence="7">
    <location>
        <begin position="1218"/>
        <end position="1252"/>
    </location>
</feature>
<dbReference type="InterPro" id="IPR013783">
    <property type="entry name" value="Ig-like_fold"/>
</dbReference>
<dbReference type="InterPro" id="IPR019931">
    <property type="entry name" value="LPXTG_anchor"/>
</dbReference>
<evidence type="ECO:0000256" key="1">
    <source>
        <dbReference type="ARBA" id="ARBA00022512"/>
    </source>
</evidence>
<dbReference type="GO" id="GO:0008270">
    <property type="term" value="F:zinc ion binding"/>
    <property type="evidence" value="ECO:0007669"/>
    <property type="project" value="UniProtKB-KW"/>
</dbReference>
<name>A0AB37REB2_LACPE</name>
<dbReference type="InterPro" id="IPR022038">
    <property type="entry name" value="Ig-like_bact"/>
</dbReference>
<evidence type="ECO:0000259" key="7">
    <source>
        <dbReference type="PROSITE" id="PS50847"/>
    </source>
</evidence>
<gene>
    <name evidence="8" type="ORF">D6U17_15340</name>
</gene>
<dbReference type="RefSeq" id="WP_122211447.1">
    <property type="nucleotide sequence ID" value="NZ_RDCH01000058.1"/>
</dbReference>
<evidence type="ECO:0000313" key="8">
    <source>
        <dbReference type="EMBL" id="RMW51911.1"/>
    </source>
</evidence>
<dbReference type="Proteomes" id="UP000281061">
    <property type="component" value="Unassembled WGS sequence"/>
</dbReference>
<organism evidence="8 9">
    <name type="scientific">Lactiplantibacillus pentosus</name>
    <name type="common">Lactobacillus pentosus</name>
    <dbReference type="NCBI Taxonomy" id="1589"/>
    <lineage>
        <taxon>Bacteria</taxon>
        <taxon>Bacillati</taxon>
        <taxon>Bacillota</taxon>
        <taxon>Bacilli</taxon>
        <taxon>Lactobacillales</taxon>
        <taxon>Lactobacillaceae</taxon>
        <taxon>Lactiplantibacillus</taxon>
    </lineage>
</organism>
<dbReference type="AlphaFoldDB" id="A0AB37REB2"/>
<sequence length="1252" mass="130232">MQRLQEQKRYYKMYKSGRFWVVAGIMVFGAGVSPIIGHADTNDAVTAAQTSVSATSTSTGNTVALKGSANNTAVTTKSSATDETENQSITQVTTTAENTGQKANTTQNAEAVAAKTQSTAATAEQSNQQTSVTQTTAVADKSTATVANLSTEQTAGTTSNTNTEQSVGKAQNTNAAKTAEKTSDTNTEQTAGTTSNTKQTAETISDTSTKLTTKTTANNSAEQTGKLTVSATNSTTTDSNATSTVKQSETTTPTIAAATDVDDEDVSSQFADANLLTAVRSGLGLTAQDKLTVNTIKAYKNADLKVQAVKWNSDGTGDYQPVTSLQGLQLLANLPAGTTTSVTVKIGANYREIPQFDFSPLQSVQLYDLNLYTFYWGAVTDEQLQLLAGLDPSQIHNLEFSSPNKYQSNPYGMTNRQFNILVPFVKAAIENSGKASQMIGFSGNRISDFSALKSLVPTKSGQVTGLFENIYLQNKVSYRPGDTVEVTSELTGLQGESLNYTARYYQDDGTANGKLVQADAHLATVTDADGTTHEVWKYTLVNPKVNNGYLIYGTFYYADGIWKRYYTDAAGNPIDYFNIAAGALVYQLVTSSKAQLTFNPSEVVMGPDASWNYLAHIASVTDYDGNAIESNAWGDLSIKNVTPLPDLTTAGVQNVTFTYTDNQGNELTATALVKVVASQANITAKAPQTVWPQEVAKLSVADLVQQVTDATGQVVNDVTNVAMTPIDKTQAGPQAITLTYTDAAGNQVTAITTITVDLAELKTAPVQLVAGPNAQWHYGMSVAGVTDSLGHPVEVDQATINVISAPNLSPELIGQPQTVILAYVDDLGRTQQVNAIVTTTKSQAQLFGRDVTLIAGPAADWTLSDSVDWSKSLMSDGQPLSESDVSEVTADLKPNLQVPGQYALQLSYVDAAGNLITGTATVNVMASQAALQVKNSQIKVGSVWQAGDNLVQVTDQNGEAVGIDQLTVTKSVDTSVAGVYPVTYTYTDAVGNVLTETAFITVVEDPTDPGDGGGTTDPGDGGGTTDPGDGGGTTDPGDGGGTTDPGDGGGTTDPGDGGGTTDPGDGGGTTDPGDGGGTTNPGDGGGTTDPGDGGSTTDPGEGDGITDPGNGGDTTNPDDNVDTTNPDKQPVIDDGEADVIDKPDLSGNAGSNGDNDNTGSNQARPATQPSQSQQRVSLTSKHQVTPATETIAKAKIQPAAASAVAGVDHAQAKTQAKLPQTNEAPFEWAALMAGLIGLVGALGFTKRRRHNN</sequence>
<keyword evidence="2" id="KW-0964">Secreted</keyword>
<keyword evidence="1" id="KW-0134">Cell wall</keyword>
<reference evidence="8 9" key="1">
    <citation type="submission" date="2018-10" db="EMBL/GenBank/DDBJ databases">
        <title>Genome sequences of five Lactobacillus pentosus strains isolated from brines of traditionally fermented spanish-style green table olives and differences between them.</title>
        <authorList>
            <person name="Jimenez Diaz R."/>
        </authorList>
    </citation>
    <scope>NUCLEOTIDE SEQUENCE [LARGE SCALE GENOMIC DNA]</scope>
    <source>
        <strain evidence="8 9">IG8</strain>
    </source>
</reference>
<evidence type="ECO:0000256" key="4">
    <source>
        <dbReference type="ARBA" id="ARBA00023088"/>
    </source>
</evidence>
<dbReference type="Pfam" id="PF19258">
    <property type="entry name" value="KxYKxGKxW_sig"/>
    <property type="match status" value="1"/>
</dbReference>
<dbReference type="PANTHER" id="PTHR46541:SF1">
    <property type="entry name" value="ZINC FINGER PROTEIN AEBP2"/>
    <property type="match status" value="1"/>
</dbReference>
<feature type="compositionally biased region" description="Low complexity" evidence="5">
    <location>
        <begin position="1145"/>
        <end position="1161"/>
    </location>
</feature>
<dbReference type="Gene3D" id="2.60.40.10">
    <property type="entry name" value="Immunoglobulins"/>
    <property type="match status" value="2"/>
</dbReference>
<evidence type="ECO:0000256" key="3">
    <source>
        <dbReference type="ARBA" id="ARBA00022729"/>
    </source>
</evidence>
<accession>A0AB37REB2</accession>
<feature type="compositionally biased region" description="Low complexity" evidence="5">
    <location>
        <begin position="1095"/>
        <end position="1127"/>
    </location>
</feature>
<dbReference type="Pfam" id="PF07523">
    <property type="entry name" value="Big_3"/>
    <property type="match status" value="1"/>
</dbReference>
<dbReference type="PROSITE" id="PS50847">
    <property type="entry name" value="GRAM_POS_ANCHORING"/>
    <property type="match status" value="1"/>
</dbReference>